<sequence length="364" mass="39480">MGRAGGPEYGARVLVRRLRPLLFVLATLWGGGALAAEWEGSLKGTGRLLVDGNAPRDFSDGVTPGPTPDVALSVLGTAEGRGTGERAQLVGRYELGARKYVAYANEDTLVQAGALEGSLALGTEWGVGAEGHAKDRRGGSRAYSDLGTSLFAEYAPDVRLALRVRLGARRFVYRPDPTANFGGPEVGVLGRYRLDRRHSLNVFGEWGSRRYGPPARPFPGYVQTPERRQDGALVAGAGYTYRGPVKLSLTYAFQEVSSNSYGETALRHRLTGSAGVRLPWKTTLLAQGNLGLARYPDGIFLSPEIILVEEDEGQNSLSLKLARPVSPQVDLELSWGIWSTRLPRNGLSYTRQVFGVGFTWRDQD</sequence>
<organism evidence="1 2">
    <name type="scientific">Corallococcus soli</name>
    <dbReference type="NCBI Taxonomy" id="2710757"/>
    <lineage>
        <taxon>Bacteria</taxon>
        <taxon>Pseudomonadati</taxon>
        <taxon>Myxococcota</taxon>
        <taxon>Myxococcia</taxon>
        <taxon>Myxococcales</taxon>
        <taxon>Cystobacterineae</taxon>
        <taxon>Myxococcaceae</taxon>
        <taxon>Corallococcus</taxon>
    </lineage>
</organism>
<protein>
    <recommendedName>
        <fullName evidence="3">DUF481 domain-containing protein</fullName>
    </recommendedName>
</protein>
<dbReference type="EMBL" id="JAAIYO010000001">
    <property type="protein sequence ID" value="MBE4747543.1"/>
    <property type="molecule type" value="Genomic_DNA"/>
</dbReference>
<gene>
    <name evidence="1" type="ORF">G4177_05025</name>
</gene>
<evidence type="ECO:0000313" key="1">
    <source>
        <dbReference type="EMBL" id="MBE4747543.1"/>
    </source>
</evidence>
<evidence type="ECO:0008006" key="3">
    <source>
        <dbReference type="Google" id="ProtNLM"/>
    </source>
</evidence>
<comment type="caution">
    <text evidence="1">The sequence shown here is derived from an EMBL/GenBank/DDBJ whole genome shotgun (WGS) entry which is preliminary data.</text>
</comment>
<accession>A0ABR9PI06</accession>
<reference evidence="1 2" key="1">
    <citation type="submission" date="2020-02" db="EMBL/GenBank/DDBJ databases">
        <authorList>
            <person name="Babadi Z.K."/>
            <person name="Risdian C."/>
            <person name="Ebrahimipour G.H."/>
            <person name="Wink J."/>
        </authorList>
    </citation>
    <scope>NUCLEOTIDE SEQUENCE [LARGE SCALE GENOMIC DNA]</scope>
    <source>
        <strain evidence="1 2">ZKHCc1 1396</strain>
    </source>
</reference>
<proteinExistence type="predicted"/>
<name>A0ABR9PI06_9BACT</name>
<evidence type="ECO:0000313" key="2">
    <source>
        <dbReference type="Proteomes" id="UP001516472"/>
    </source>
</evidence>
<keyword evidence="2" id="KW-1185">Reference proteome</keyword>
<dbReference type="Proteomes" id="UP001516472">
    <property type="component" value="Unassembled WGS sequence"/>
</dbReference>